<evidence type="ECO:0000313" key="2">
    <source>
        <dbReference type="Proteomes" id="UP000011770"/>
    </source>
</evidence>
<protein>
    <submittedName>
        <fullName evidence="1">Uncharacterized protein</fullName>
    </submittedName>
</protein>
<dbReference type="Proteomes" id="UP000011770">
    <property type="component" value="Unassembled WGS sequence"/>
</dbReference>
<evidence type="ECO:0000313" key="1">
    <source>
        <dbReference type="EMBL" id="EMF80718.1"/>
    </source>
</evidence>
<gene>
    <name evidence="1" type="ORF">LEP1GSC188_3969</name>
</gene>
<organism evidence="1 2">
    <name type="scientific">Leptospira weilii serovar Topaz str. LT2116</name>
    <dbReference type="NCBI Taxonomy" id="1088540"/>
    <lineage>
        <taxon>Bacteria</taxon>
        <taxon>Pseudomonadati</taxon>
        <taxon>Spirochaetota</taxon>
        <taxon>Spirochaetia</taxon>
        <taxon>Leptospirales</taxon>
        <taxon>Leptospiraceae</taxon>
        <taxon>Leptospira</taxon>
    </lineage>
</organism>
<reference evidence="1 2" key="1">
    <citation type="submission" date="2013-01" db="EMBL/GenBank/DDBJ databases">
        <authorList>
            <person name="Harkins D.M."/>
            <person name="Durkin A.S."/>
            <person name="Brinkac L.M."/>
            <person name="Haft D.H."/>
            <person name="Selengut J.D."/>
            <person name="Sanka R."/>
            <person name="DePew J."/>
            <person name="Purushe J."/>
            <person name="Tulsiani S.M."/>
            <person name="Graham G.C."/>
            <person name="Burns M.-A."/>
            <person name="Dohnt M.F."/>
            <person name="Smythe L.D."/>
            <person name="McKay D.B."/>
            <person name="Craig S.B."/>
            <person name="Vinetz J.M."/>
            <person name="Sutton G.G."/>
            <person name="Nierman W.C."/>
            <person name="Fouts D.E."/>
        </authorList>
    </citation>
    <scope>NUCLEOTIDE SEQUENCE [LARGE SCALE GENOMIC DNA]</scope>
    <source>
        <strain evidence="1 2">LT2116</strain>
    </source>
</reference>
<name>M3EI37_9LEPT</name>
<dbReference type="EMBL" id="AHOR02000047">
    <property type="protein sequence ID" value="EMF80718.1"/>
    <property type="molecule type" value="Genomic_DNA"/>
</dbReference>
<proteinExistence type="predicted"/>
<comment type="caution">
    <text evidence="1">The sequence shown here is derived from an EMBL/GenBank/DDBJ whole genome shotgun (WGS) entry which is preliminary data.</text>
</comment>
<sequence length="38" mass="4607">MFKTIVYRLEIHHRFLETIFGFFSEWKTWSPSVGTPAF</sequence>
<accession>M3EI37</accession>
<dbReference type="AlphaFoldDB" id="M3EI37"/>